<comment type="caution">
    <text evidence="7">The sequence shown here is derived from an EMBL/GenBank/DDBJ whole genome shotgun (WGS) entry which is preliminary data.</text>
</comment>
<accession>A0ABP3JW46</accession>
<dbReference type="Gene3D" id="3.50.50.60">
    <property type="entry name" value="FAD/NAD(P)-binding domain"/>
    <property type="match status" value="1"/>
</dbReference>
<gene>
    <name evidence="7" type="ORF">GCM10010361_30560</name>
</gene>
<dbReference type="PRINTS" id="PR00420">
    <property type="entry name" value="RNGMNOXGNASE"/>
</dbReference>
<dbReference type="InterPro" id="IPR036188">
    <property type="entry name" value="FAD/NAD-bd_sf"/>
</dbReference>
<evidence type="ECO:0000256" key="3">
    <source>
        <dbReference type="ARBA" id="ARBA00022827"/>
    </source>
</evidence>
<dbReference type="Proteomes" id="UP001500909">
    <property type="component" value="Unassembled WGS sequence"/>
</dbReference>
<dbReference type="EMBL" id="BAAABY010000023">
    <property type="protein sequence ID" value="GAA0464490.1"/>
    <property type="molecule type" value="Genomic_DNA"/>
</dbReference>
<keyword evidence="5" id="KW-0503">Monooxygenase</keyword>
<keyword evidence="8" id="KW-1185">Reference proteome</keyword>
<keyword evidence="2" id="KW-0285">Flavoprotein</keyword>
<evidence type="ECO:0000313" key="7">
    <source>
        <dbReference type="EMBL" id="GAA0464490.1"/>
    </source>
</evidence>
<keyword evidence="4" id="KW-0560">Oxidoreductase</keyword>
<dbReference type="InterPro" id="IPR050493">
    <property type="entry name" value="FAD-dep_Monooxygenase_BioMet"/>
</dbReference>
<keyword evidence="3" id="KW-0274">FAD</keyword>
<evidence type="ECO:0000313" key="8">
    <source>
        <dbReference type="Proteomes" id="UP001500909"/>
    </source>
</evidence>
<proteinExistence type="predicted"/>
<organism evidence="7 8">
    <name type="scientific">Streptomyces olivaceiscleroticus</name>
    <dbReference type="NCBI Taxonomy" id="68245"/>
    <lineage>
        <taxon>Bacteria</taxon>
        <taxon>Bacillati</taxon>
        <taxon>Actinomycetota</taxon>
        <taxon>Actinomycetes</taxon>
        <taxon>Kitasatosporales</taxon>
        <taxon>Streptomycetaceae</taxon>
        <taxon>Streptomyces</taxon>
    </lineage>
</organism>
<dbReference type="Pfam" id="PF01494">
    <property type="entry name" value="FAD_binding_3"/>
    <property type="match status" value="1"/>
</dbReference>
<dbReference type="PANTHER" id="PTHR13789:SF318">
    <property type="entry name" value="GERANYLGERANYL DIPHOSPHATE REDUCTASE"/>
    <property type="match status" value="1"/>
</dbReference>
<evidence type="ECO:0000259" key="6">
    <source>
        <dbReference type="Pfam" id="PF01494"/>
    </source>
</evidence>
<dbReference type="SUPFAM" id="SSF51905">
    <property type="entry name" value="FAD/NAD(P)-binding domain"/>
    <property type="match status" value="1"/>
</dbReference>
<evidence type="ECO:0000256" key="1">
    <source>
        <dbReference type="ARBA" id="ARBA00001974"/>
    </source>
</evidence>
<evidence type="ECO:0000256" key="4">
    <source>
        <dbReference type="ARBA" id="ARBA00023002"/>
    </source>
</evidence>
<comment type="cofactor">
    <cofactor evidence="1">
        <name>FAD</name>
        <dbReference type="ChEBI" id="CHEBI:57692"/>
    </cofactor>
</comment>
<dbReference type="SUPFAM" id="SSF54373">
    <property type="entry name" value="FAD-linked reductases, C-terminal domain"/>
    <property type="match status" value="1"/>
</dbReference>
<evidence type="ECO:0000256" key="2">
    <source>
        <dbReference type="ARBA" id="ARBA00022630"/>
    </source>
</evidence>
<reference evidence="8" key="1">
    <citation type="journal article" date="2019" name="Int. J. Syst. Evol. Microbiol.">
        <title>The Global Catalogue of Microorganisms (GCM) 10K type strain sequencing project: providing services to taxonomists for standard genome sequencing and annotation.</title>
        <authorList>
            <consortium name="The Broad Institute Genomics Platform"/>
            <consortium name="The Broad Institute Genome Sequencing Center for Infectious Disease"/>
            <person name="Wu L."/>
            <person name="Ma J."/>
        </authorList>
    </citation>
    <scope>NUCLEOTIDE SEQUENCE [LARGE SCALE GENOMIC DNA]</scope>
    <source>
        <strain evidence="8">JCM 4805</strain>
    </source>
</reference>
<dbReference type="InterPro" id="IPR002938">
    <property type="entry name" value="FAD-bd"/>
</dbReference>
<protein>
    <recommendedName>
        <fullName evidence="6">FAD-binding domain-containing protein</fullName>
    </recommendedName>
</protein>
<feature type="domain" description="FAD-binding" evidence="6">
    <location>
        <begin position="8"/>
        <end position="363"/>
    </location>
</feature>
<sequence>MGASGPNIAIVGAGIGGLTLALALRARGIDAEIHEQAPELREVGAAVALSANATRLLARLGLDEQLTAAGAEPTELIHRHWKDGRRIAAHPVGASYRERFGGPYLGVHRAAFQRILGDAWGSERLHLGTAVSGVTEDPTGAGPTGGDGGRVRLEFADGRSARADLAVGADGVHSAVRRRVTDEDVTVYSGTSGFRGLVPAEAMPSLPDPGAIQFWMGPGAHVLHYPVDSAGTVNFLAVVTGPQRWSEDTWRAEAAPGELLAAFDGWHPAIIEMLSGAPQSARWGLFGQAPLRRWSRGRAVLVGDAAHAMLPHHGQGANQTVEDAVTLADCLAGARAAGGSEAYDVALRRYERLRRVRTRQVQRSSWVTSGLLHLPDGPAAERRDRKLATVPADFGWIHAHDAERAAAAAVAS</sequence>
<evidence type="ECO:0000256" key="5">
    <source>
        <dbReference type="ARBA" id="ARBA00023033"/>
    </source>
</evidence>
<name>A0ABP3JW46_9ACTN</name>
<dbReference type="RefSeq" id="WP_346095472.1">
    <property type="nucleotide sequence ID" value="NZ_BAAABY010000023.1"/>
</dbReference>
<dbReference type="PANTHER" id="PTHR13789">
    <property type="entry name" value="MONOOXYGENASE"/>
    <property type="match status" value="1"/>
</dbReference>